<comment type="subcellular location">
    <subcellularLocation>
        <location evidence="7">Cytoplasm</location>
        <location evidence="7">Nucleoid</location>
    </subcellularLocation>
</comment>
<dbReference type="InterPro" id="IPR007159">
    <property type="entry name" value="SpoVT-AbrB_dom"/>
</dbReference>
<evidence type="ECO:0000313" key="9">
    <source>
        <dbReference type="EMBL" id="TRW17147.1"/>
    </source>
</evidence>
<dbReference type="RefSeq" id="WP_143554692.1">
    <property type="nucleotide sequence ID" value="NZ_VJWA01000001.1"/>
</dbReference>
<dbReference type="InterPro" id="IPR038619">
    <property type="entry name" value="MraZ_sf"/>
</dbReference>
<dbReference type="EMBL" id="VJWA01000001">
    <property type="protein sequence ID" value="TRW17147.1"/>
    <property type="molecule type" value="Genomic_DNA"/>
</dbReference>
<dbReference type="GO" id="GO:2000143">
    <property type="term" value="P:negative regulation of DNA-templated transcription initiation"/>
    <property type="evidence" value="ECO:0007669"/>
    <property type="project" value="TreeGrafter"/>
</dbReference>
<evidence type="ECO:0000256" key="6">
    <source>
        <dbReference type="ARBA" id="ARBA00023163"/>
    </source>
</evidence>
<keyword evidence="3" id="KW-0677">Repeat</keyword>
<dbReference type="Gene3D" id="3.40.1550.20">
    <property type="entry name" value="Transcriptional regulator MraZ domain"/>
    <property type="match status" value="1"/>
</dbReference>
<evidence type="ECO:0000256" key="4">
    <source>
        <dbReference type="ARBA" id="ARBA00023015"/>
    </source>
</evidence>
<dbReference type="InterPro" id="IPR035642">
    <property type="entry name" value="MraZ_N"/>
</dbReference>
<dbReference type="GO" id="GO:0005737">
    <property type="term" value="C:cytoplasm"/>
    <property type="evidence" value="ECO:0007669"/>
    <property type="project" value="UniProtKB-UniRule"/>
</dbReference>
<reference evidence="9 10" key="1">
    <citation type="submission" date="2019-07" db="EMBL/GenBank/DDBJ databases">
        <title>Novel species isolated from glacier.</title>
        <authorList>
            <person name="Liu Q."/>
            <person name="Xin Y.-H."/>
        </authorList>
    </citation>
    <scope>NUCLEOTIDE SEQUENCE [LARGE SCALE GENOMIC DNA]</scope>
    <source>
        <strain evidence="9 10">LB1R16</strain>
    </source>
</reference>
<dbReference type="SUPFAM" id="SSF89447">
    <property type="entry name" value="AbrB/MazE/MraZ-like"/>
    <property type="match status" value="1"/>
</dbReference>
<dbReference type="PANTHER" id="PTHR34701">
    <property type="entry name" value="TRANSCRIPTIONAL REGULATOR MRAZ"/>
    <property type="match status" value="1"/>
</dbReference>
<keyword evidence="5 7" id="KW-0238">DNA-binding</keyword>
<evidence type="ECO:0000259" key="8">
    <source>
        <dbReference type="PROSITE" id="PS51740"/>
    </source>
</evidence>
<evidence type="ECO:0000256" key="1">
    <source>
        <dbReference type="ARBA" id="ARBA00013860"/>
    </source>
</evidence>
<protein>
    <recommendedName>
        <fullName evidence="1 7">Transcriptional regulator MraZ</fullName>
    </recommendedName>
</protein>
<keyword evidence="2 7" id="KW-0963">Cytoplasm</keyword>
<dbReference type="InterPro" id="IPR003444">
    <property type="entry name" value="MraZ"/>
</dbReference>
<dbReference type="GO" id="GO:0009295">
    <property type="term" value="C:nucleoid"/>
    <property type="evidence" value="ECO:0007669"/>
    <property type="project" value="UniProtKB-SubCell"/>
</dbReference>
<comment type="caution">
    <text evidence="9">The sequence shown here is derived from an EMBL/GenBank/DDBJ whole genome shotgun (WGS) entry which is preliminary data.</text>
</comment>
<keyword evidence="6 7" id="KW-0804">Transcription</keyword>
<dbReference type="AlphaFoldDB" id="A0A552UG19"/>
<organism evidence="9 10">
    <name type="scientific">Glacieibacterium frigidum</name>
    <dbReference type="NCBI Taxonomy" id="2593303"/>
    <lineage>
        <taxon>Bacteria</taxon>
        <taxon>Pseudomonadati</taxon>
        <taxon>Pseudomonadota</taxon>
        <taxon>Alphaproteobacteria</taxon>
        <taxon>Sphingomonadales</taxon>
        <taxon>Sphingosinicellaceae</taxon>
        <taxon>Glacieibacterium</taxon>
    </lineage>
</organism>
<dbReference type="InterPro" id="IPR020603">
    <property type="entry name" value="MraZ_dom"/>
</dbReference>
<evidence type="ECO:0000256" key="2">
    <source>
        <dbReference type="ARBA" id="ARBA00022490"/>
    </source>
</evidence>
<dbReference type="InterPro" id="IPR037914">
    <property type="entry name" value="SpoVT-AbrB_sf"/>
</dbReference>
<comment type="similarity">
    <text evidence="7">Belongs to the MraZ family.</text>
</comment>
<evidence type="ECO:0000256" key="5">
    <source>
        <dbReference type="ARBA" id="ARBA00023125"/>
    </source>
</evidence>
<dbReference type="HAMAP" id="MF_01008">
    <property type="entry name" value="MraZ"/>
    <property type="match status" value="1"/>
</dbReference>
<evidence type="ECO:0000256" key="7">
    <source>
        <dbReference type="HAMAP-Rule" id="MF_01008"/>
    </source>
</evidence>
<dbReference type="PROSITE" id="PS51740">
    <property type="entry name" value="SPOVT_ABRB"/>
    <property type="match status" value="1"/>
</dbReference>
<dbReference type="CDD" id="cd16321">
    <property type="entry name" value="MraZ_C"/>
    <property type="match status" value="1"/>
</dbReference>
<dbReference type="InterPro" id="IPR035644">
    <property type="entry name" value="MraZ_C"/>
</dbReference>
<keyword evidence="4 7" id="KW-0805">Transcription regulation</keyword>
<keyword evidence="10" id="KW-1185">Reference proteome</keyword>
<dbReference type="GO" id="GO:0000976">
    <property type="term" value="F:transcription cis-regulatory region binding"/>
    <property type="evidence" value="ECO:0007669"/>
    <property type="project" value="TreeGrafter"/>
</dbReference>
<dbReference type="OrthoDB" id="9807753at2"/>
<accession>A0A552UG19</accession>
<dbReference type="CDD" id="cd16320">
    <property type="entry name" value="MraZ_N"/>
    <property type="match status" value="1"/>
</dbReference>
<name>A0A552UG19_9SPHN</name>
<gene>
    <name evidence="7" type="primary">mraZ</name>
    <name evidence="9" type="ORF">FMM06_02800</name>
</gene>
<dbReference type="Proteomes" id="UP000317894">
    <property type="component" value="Unassembled WGS sequence"/>
</dbReference>
<dbReference type="GO" id="GO:0003700">
    <property type="term" value="F:DNA-binding transcription factor activity"/>
    <property type="evidence" value="ECO:0007669"/>
    <property type="project" value="UniProtKB-UniRule"/>
</dbReference>
<comment type="subunit">
    <text evidence="7">Forms oligomers.</text>
</comment>
<dbReference type="Pfam" id="PF02381">
    <property type="entry name" value="MraZ"/>
    <property type="match status" value="1"/>
</dbReference>
<dbReference type="PANTHER" id="PTHR34701:SF1">
    <property type="entry name" value="TRANSCRIPTIONAL REGULATOR MRAZ"/>
    <property type="match status" value="1"/>
</dbReference>
<sequence length="156" mass="16911">MEAGAYLGNALNAVDAKSRVSVPPTFRELALKRAGDSREMMVGKSSFYDCLIAFDPTYLNTLRAEIEAQFGLVASREKVAASRRAFGSAVPLKIDEGHRLTLTIGLKEAGGIDRQAFFVGVDAYFEIWDPARYLADPDADPLTAADLRRALARAAA</sequence>
<evidence type="ECO:0000313" key="10">
    <source>
        <dbReference type="Proteomes" id="UP000317894"/>
    </source>
</evidence>
<proteinExistence type="inferred from homology"/>
<evidence type="ECO:0000256" key="3">
    <source>
        <dbReference type="ARBA" id="ARBA00022737"/>
    </source>
</evidence>
<feature type="domain" description="SpoVT-AbrB" evidence="8">
    <location>
        <begin position="9"/>
        <end position="58"/>
    </location>
</feature>